<dbReference type="PANTHER" id="PTHR46825">
    <property type="entry name" value="D-ALANYL-D-ALANINE-CARBOXYPEPTIDASE/ENDOPEPTIDASE AMPH"/>
    <property type="match status" value="1"/>
</dbReference>
<evidence type="ECO:0000313" key="4">
    <source>
        <dbReference type="Proteomes" id="UP001596106"/>
    </source>
</evidence>
<dbReference type="Pfam" id="PF00144">
    <property type="entry name" value="Beta-lactamase"/>
    <property type="match status" value="1"/>
</dbReference>
<feature type="signal peptide" evidence="1">
    <location>
        <begin position="1"/>
        <end position="25"/>
    </location>
</feature>
<dbReference type="EC" id="3.-.-.-" evidence="3"/>
<keyword evidence="3" id="KW-0378">Hydrolase</keyword>
<dbReference type="SUPFAM" id="SSF56601">
    <property type="entry name" value="beta-lactamase/transpeptidase-like"/>
    <property type="match status" value="1"/>
</dbReference>
<dbReference type="Proteomes" id="UP001596106">
    <property type="component" value="Unassembled WGS sequence"/>
</dbReference>
<name>A0ABW0I4J3_9BACT</name>
<organism evidence="3 4">
    <name type="scientific">Larkinella bovis</name>
    <dbReference type="NCBI Taxonomy" id="683041"/>
    <lineage>
        <taxon>Bacteria</taxon>
        <taxon>Pseudomonadati</taxon>
        <taxon>Bacteroidota</taxon>
        <taxon>Cytophagia</taxon>
        <taxon>Cytophagales</taxon>
        <taxon>Spirosomataceae</taxon>
        <taxon>Larkinella</taxon>
    </lineage>
</organism>
<protein>
    <submittedName>
        <fullName evidence="3">Serine hydrolase domain-containing protein</fullName>
        <ecNumber evidence="3">3.-.-.-</ecNumber>
    </submittedName>
</protein>
<feature type="domain" description="Beta-lactamase-related" evidence="2">
    <location>
        <begin position="39"/>
        <end position="352"/>
    </location>
</feature>
<sequence length="558" mass="61914">MKNVSAPGFLRLVLSFLLLTGNAWAQLPADSVRTKMDAIFAAYNRPNGPGCAVGVLQNGALIFGKGYGMANLEYDIPITTATVFDIASVSKQFAGLAVSTLIQEGKVNLDDDIRKYLPDLPIFAKTITIRHLVHHTSGLRDWPQTLHLAGWRWDEVFSFDDIMRMVRNQKDLDFDSGERYSYSNTGYNLLAALVEKVSGQPFHQWMDARIFKPLHMNSSRFQNDYTKLIKNLAYSYEPRPGEFVKTPGALTAYGSSSLFTTVDDLARWVQHFDREVAANNPVYTRMLTLGQLNNGETVAYGYGLATGNDRGLKVVNHSDSWAGYRTILTNYPDEKLSIILLSNSGDFNVGGFAAAVADVFLKPKFKSAAVANPNAGLKDRPTIPLKPALAKKYAGVYQLGTGWAVTLTVENGRLMTQANGEAKFPTEAKSDSVIWIDAYGAAMTFVPDPNGEVNRLKYKAILAKRITPWAPDPTELPLFAGTYYCPELATEYKIELVNGKLKMQHMRLGETELDADPTGVDQFTGRPGSLRFVKNEQKKVTGFRLSGGRVKNIWFEKR</sequence>
<gene>
    <name evidence="3" type="ORF">ACFPMF_02885</name>
</gene>
<keyword evidence="1" id="KW-0732">Signal</keyword>
<dbReference type="InterPro" id="IPR050491">
    <property type="entry name" value="AmpC-like"/>
</dbReference>
<accession>A0ABW0I4J3</accession>
<reference evidence="4" key="1">
    <citation type="journal article" date="2019" name="Int. J. Syst. Evol. Microbiol.">
        <title>The Global Catalogue of Microorganisms (GCM) 10K type strain sequencing project: providing services to taxonomists for standard genome sequencing and annotation.</title>
        <authorList>
            <consortium name="The Broad Institute Genomics Platform"/>
            <consortium name="The Broad Institute Genome Sequencing Center for Infectious Disease"/>
            <person name="Wu L."/>
            <person name="Ma J."/>
        </authorList>
    </citation>
    <scope>NUCLEOTIDE SEQUENCE [LARGE SCALE GENOMIC DNA]</scope>
    <source>
        <strain evidence="4">CCUG 55250</strain>
    </source>
</reference>
<keyword evidence="4" id="KW-1185">Reference proteome</keyword>
<dbReference type="RefSeq" id="WP_379840924.1">
    <property type="nucleotide sequence ID" value="NZ_JBHSMA010000001.1"/>
</dbReference>
<evidence type="ECO:0000259" key="2">
    <source>
        <dbReference type="Pfam" id="PF00144"/>
    </source>
</evidence>
<feature type="chain" id="PRO_5045535284" evidence="1">
    <location>
        <begin position="26"/>
        <end position="558"/>
    </location>
</feature>
<evidence type="ECO:0000313" key="3">
    <source>
        <dbReference type="EMBL" id="MFC5408239.1"/>
    </source>
</evidence>
<evidence type="ECO:0000256" key="1">
    <source>
        <dbReference type="SAM" id="SignalP"/>
    </source>
</evidence>
<dbReference type="InterPro" id="IPR012338">
    <property type="entry name" value="Beta-lactam/transpept-like"/>
</dbReference>
<dbReference type="Gene3D" id="3.40.710.10">
    <property type="entry name" value="DD-peptidase/beta-lactamase superfamily"/>
    <property type="match status" value="1"/>
</dbReference>
<dbReference type="EMBL" id="JBHSMA010000001">
    <property type="protein sequence ID" value="MFC5408239.1"/>
    <property type="molecule type" value="Genomic_DNA"/>
</dbReference>
<comment type="caution">
    <text evidence="3">The sequence shown here is derived from an EMBL/GenBank/DDBJ whole genome shotgun (WGS) entry which is preliminary data.</text>
</comment>
<dbReference type="InterPro" id="IPR001466">
    <property type="entry name" value="Beta-lactam-related"/>
</dbReference>
<dbReference type="GO" id="GO:0016787">
    <property type="term" value="F:hydrolase activity"/>
    <property type="evidence" value="ECO:0007669"/>
    <property type="project" value="UniProtKB-KW"/>
</dbReference>
<proteinExistence type="predicted"/>
<dbReference type="PANTHER" id="PTHR46825:SF9">
    <property type="entry name" value="BETA-LACTAMASE-RELATED DOMAIN-CONTAINING PROTEIN"/>
    <property type="match status" value="1"/>
</dbReference>